<feature type="compositionally biased region" description="Low complexity" evidence="1">
    <location>
        <begin position="339"/>
        <end position="350"/>
    </location>
</feature>
<reference evidence="2" key="1">
    <citation type="submission" date="2020-06" db="EMBL/GenBank/DDBJ databases">
        <authorList>
            <person name="Li T."/>
            <person name="Hu X."/>
            <person name="Zhang T."/>
            <person name="Song X."/>
            <person name="Zhang H."/>
            <person name="Dai N."/>
            <person name="Sheng W."/>
            <person name="Hou X."/>
            <person name="Wei L."/>
        </authorList>
    </citation>
    <scope>NUCLEOTIDE SEQUENCE</scope>
    <source>
        <strain evidence="2">G02</strain>
        <tissue evidence="2">Leaf</tissue>
    </source>
</reference>
<organism evidence="2">
    <name type="scientific">Sesamum radiatum</name>
    <name type="common">Black benniseed</name>
    <dbReference type="NCBI Taxonomy" id="300843"/>
    <lineage>
        <taxon>Eukaryota</taxon>
        <taxon>Viridiplantae</taxon>
        <taxon>Streptophyta</taxon>
        <taxon>Embryophyta</taxon>
        <taxon>Tracheophyta</taxon>
        <taxon>Spermatophyta</taxon>
        <taxon>Magnoliopsida</taxon>
        <taxon>eudicotyledons</taxon>
        <taxon>Gunneridae</taxon>
        <taxon>Pentapetalae</taxon>
        <taxon>asterids</taxon>
        <taxon>lamiids</taxon>
        <taxon>Lamiales</taxon>
        <taxon>Pedaliaceae</taxon>
        <taxon>Sesamum</taxon>
    </lineage>
</organism>
<dbReference type="EMBL" id="JACGWJ010000003">
    <property type="protein sequence ID" value="KAL0431063.1"/>
    <property type="molecule type" value="Genomic_DNA"/>
</dbReference>
<feature type="region of interest" description="Disordered" evidence="1">
    <location>
        <begin position="325"/>
        <end position="355"/>
    </location>
</feature>
<dbReference type="CDD" id="cd09272">
    <property type="entry name" value="RNase_HI_RT_Ty1"/>
    <property type="match status" value="1"/>
</dbReference>
<sequence length="364" mass="40875">MTFLFFLPDLLHLPLFLLDHPNIFSMTRFLLDDHNDLSDLLLGLVTIILISLLYQLLRPLISHHLIPTSWLLYLPSKNLDVIRKPGAVWSGRSLCNRSSLLLNKMRHGRLLIYVRIAVVKRFLDSAFTIKDLGPTKYFLRLEIDRSGAGTSITQHKFIRDIICDTGLLSAKLAPTPLPVGPFVMLIVPDVLIPVVLSRAIAHDALISWKTKKQTTVARSTIEAEYRSLGITACELQWISYLLQDFGLFVSTPIPLYCDNQAATHIVANPVFHERTKHLEIDCHLVRDHYKAGFLLPCYIFVFTKLLLRPAFTNALAKLGLFSPSQVGGRDQGHRGRFGSSSSTSSQSAHPSSPPRQIVQLAQIV</sequence>
<protein>
    <submittedName>
        <fullName evidence="2">Retrovirus-related Pol polyprotein from transposon RE2</fullName>
    </submittedName>
</protein>
<comment type="caution">
    <text evidence="2">The sequence shown here is derived from an EMBL/GenBank/DDBJ whole genome shotgun (WGS) entry which is preliminary data.</text>
</comment>
<name>A0AAW2VP14_SESRA</name>
<gene>
    <name evidence="2" type="ORF">Sradi_0732300</name>
</gene>
<evidence type="ECO:0000313" key="2">
    <source>
        <dbReference type="EMBL" id="KAL0431063.1"/>
    </source>
</evidence>
<dbReference type="AlphaFoldDB" id="A0AAW2VP14"/>
<accession>A0AAW2VP14</accession>
<evidence type="ECO:0000256" key="1">
    <source>
        <dbReference type="SAM" id="MobiDB-lite"/>
    </source>
</evidence>
<dbReference type="PANTHER" id="PTHR11439">
    <property type="entry name" value="GAG-POL-RELATED RETROTRANSPOSON"/>
    <property type="match status" value="1"/>
</dbReference>
<dbReference type="PANTHER" id="PTHR11439:SF511">
    <property type="match status" value="1"/>
</dbReference>
<reference evidence="2" key="2">
    <citation type="journal article" date="2024" name="Plant">
        <title>Genomic evolution and insights into agronomic trait innovations of Sesamum species.</title>
        <authorList>
            <person name="Miao H."/>
            <person name="Wang L."/>
            <person name="Qu L."/>
            <person name="Liu H."/>
            <person name="Sun Y."/>
            <person name="Le M."/>
            <person name="Wang Q."/>
            <person name="Wei S."/>
            <person name="Zheng Y."/>
            <person name="Lin W."/>
            <person name="Duan Y."/>
            <person name="Cao H."/>
            <person name="Xiong S."/>
            <person name="Wang X."/>
            <person name="Wei L."/>
            <person name="Li C."/>
            <person name="Ma Q."/>
            <person name="Ju M."/>
            <person name="Zhao R."/>
            <person name="Li G."/>
            <person name="Mu C."/>
            <person name="Tian Q."/>
            <person name="Mei H."/>
            <person name="Zhang T."/>
            <person name="Gao T."/>
            <person name="Zhang H."/>
        </authorList>
    </citation>
    <scope>NUCLEOTIDE SEQUENCE</scope>
    <source>
        <strain evidence="2">G02</strain>
    </source>
</reference>
<proteinExistence type="predicted"/>